<dbReference type="InterPro" id="IPR000501">
    <property type="entry name" value="UL28/UL56"/>
</dbReference>
<reference evidence="6 7" key="1">
    <citation type="journal article" date="2011" name="J. Virol.">
        <title>Identification and sequencing of a novel rodent gammaherpesvirus that establishes acute and latent infection in laboratory mice.</title>
        <authorList>
            <person name="Loh J."/>
            <person name="Zhao G."/>
            <person name="Nelson C.A."/>
            <person name="Coder P."/>
            <person name="Droit L."/>
            <person name="Handley S.A."/>
            <person name="Johnson L.S."/>
            <person name="Vachharajani P."/>
            <person name="Guzman H."/>
            <person name="Tesh R.B."/>
            <person name="Wang D."/>
            <person name="Fremont D.H."/>
            <person name="Virgin H.W."/>
        </authorList>
    </citation>
    <scope>NUCLEOTIDE SEQUENCE [LARGE SCALE GENOMIC DNA]</scope>
</reference>
<keyword evidence="1" id="KW-1188">Viral release from host cell</keyword>
<name>E9M5J4_9GAMA</name>
<dbReference type="OrthoDB" id="1448at10239"/>
<keyword evidence="2" id="KW-0426">Late protein</keyword>
<dbReference type="GeneID" id="10192202"/>
<organism evidence="4 6">
    <name type="scientific">Cricetid gammaherpesvirus 2</name>
    <dbReference type="NCBI Taxonomy" id="1605972"/>
    <lineage>
        <taxon>Viruses</taxon>
        <taxon>Duplodnaviria</taxon>
        <taxon>Heunggongvirae</taxon>
        <taxon>Peploviricota</taxon>
        <taxon>Herviviricetes</taxon>
        <taxon>Herpesvirales</taxon>
        <taxon>Orthoherpesviridae</taxon>
        <taxon>Gammaherpesvirinae</taxon>
        <taxon>Rhadinovirus</taxon>
        <taxon>Rhadinovirus cricetidgamma2</taxon>
    </lineage>
</organism>
<dbReference type="EMBL" id="HQ221963">
    <property type="protein sequence ID" value="ADW24352.1"/>
    <property type="molecule type" value="Genomic_DNA"/>
</dbReference>
<dbReference type="GO" id="GO:0019073">
    <property type="term" value="P:viral DNA genome packaging"/>
    <property type="evidence" value="ECO:0007669"/>
    <property type="project" value="InterPro"/>
</dbReference>
<dbReference type="Proteomes" id="UP000164320">
    <property type="component" value="Genome"/>
</dbReference>
<keyword evidence="3" id="KW-0231">Viral genome packaging</keyword>
<evidence type="ECO:0000313" key="7">
    <source>
        <dbReference type="Proteomes" id="UP000164320"/>
    </source>
</evidence>
<proteinExistence type="predicted"/>
<accession>E9M5J4</accession>
<sequence length="654" mass="74386">MSKNLAAIYAQVYGFCLDLSLVEFMESHSVKIQALKNNLRRIETLLEKILPALKQQNSTCPTSLTLELEHLLINSFYWCKNYLNGGAAKVGSSRPKGGAKLQFCLYGSDIIMTCISTINDIDTLLKKLNTVFYCMSQASAINLLTELQTMLQDFRGISPIPYPDTYTLHSSCLECVHDAHVFPNQGSSFATMLQQNICYHLFPHLPYEPCPAGVESEPSPAPTTTEPLPDAPLASCHHNIFSPVTTETIYLSTLLYWTANDYQTSENSPQEAKCSELSKIFTKEAARFTDWKVHVQKRNIPFFNHYFCTTRPTPLQLLFSGGLCTSHCHIIDALKEDCTQAFLKKVQYSTTLTMKSELFHKLSQLLSSHTTENHSLTENMTSISSDFETKTLSDAEKRKQAYFKKLSTKGVRDLVECLNKQTSRLQDMLIPRVWGSLLYHEVALLMNHFISRKRLMSQIGDTHLPTEELQKNSTFIKTSMYGHTLNNDHLSSLAHTYYSLLVGPLEDQDVIFHTPLNIVLAQALDAAGWLPHQKHLIAFDVNSVQSPRDWIDPTFNKFYSFPKHCLTAIQKTAWRYIRELVLSVAAYNIIWERQLRVVPIRAQLPFPLENITRAPGVYLTFEEDAPLILVCQNGIKVFKDIYAMLYHHLYLSSP</sequence>
<dbReference type="Proteomes" id="UP000134313">
    <property type="component" value="Segment"/>
</dbReference>
<protein>
    <submittedName>
        <fullName evidence="4">Transport protein</fullName>
    </submittedName>
</protein>
<evidence type="ECO:0000313" key="5">
    <source>
        <dbReference type="EMBL" id="ADW24434.1"/>
    </source>
</evidence>
<dbReference type="EMBL" id="HQ698924">
    <property type="protein sequence ID" value="ADW24434.1"/>
    <property type="molecule type" value="Genomic_DNA"/>
</dbReference>
<dbReference type="RefSeq" id="YP_004207847.1">
    <property type="nucleotide sequence ID" value="NC_015049.1"/>
</dbReference>
<gene>
    <name evidence="5" type="ORF">RHVP-L.7</name>
    <name evidence="4" type="ORF">RHVP.7</name>
</gene>
<evidence type="ECO:0000256" key="2">
    <source>
        <dbReference type="ARBA" id="ARBA00022921"/>
    </source>
</evidence>
<dbReference type="Pfam" id="PF01366">
    <property type="entry name" value="PRTP"/>
    <property type="match status" value="2"/>
</dbReference>
<keyword evidence="6" id="KW-1185">Reference proteome</keyword>
<evidence type="ECO:0000256" key="1">
    <source>
        <dbReference type="ARBA" id="ARBA00022612"/>
    </source>
</evidence>
<evidence type="ECO:0000256" key="3">
    <source>
        <dbReference type="ARBA" id="ARBA00023219"/>
    </source>
</evidence>
<evidence type="ECO:0000313" key="4">
    <source>
        <dbReference type="EMBL" id="ADW24352.1"/>
    </source>
</evidence>
<dbReference type="KEGG" id="vg:10192202"/>
<evidence type="ECO:0000313" key="6">
    <source>
        <dbReference type="Proteomes" id="UP000134313"/>
    </source>
</evidence>